<keyword evidence="1" id="KW-0812">Transmembrane</keyword>
<name>A0A9D1INZ8_9FIRM</name>
<comment type="caution">
    <text evidence="3">The sequence shown here is derived from an EMBL/GenBank/DDBJ whole genome shotgun (WGS) entry which is preliminary data.</text>
</comment>
<proteinExistence type="predicted"/>
<evidence type="ECO:0000256" key="1">
    <source>
        <dbReference type="SAM" id="Phobius"/>
    </source>
</evidence>
<dbReference type="Pfam" id="PF12229">
    <property type="entry name" value="PG_binding_4"/>
    <property type="match status" value="1"/>
</dbReference>
<organism evidence="3 4">
    <name type="scientific">Candidatus Aphodocola excrementigallinarum</name>
    <dbReference type="NCBI Taxonomy" id="2840670"/>
    <lineage>
        <taxon>Bacteria</taxon>
        <taxon>Bacillati</taxon>
        <taxon>Bacillota</taxon>
        <taxon>Bacilli</taxon>
        <taxon>Candidatus Aphodocola</taxon>
    </lineage>
</organism>
<reference evidence="3" key="2">
    <citation type="journal article" date="2021" name="PeerJ">
        <title>Extensive microbial diversity within the chicken gut microbiome revealed by metagenomics and culture.</title>
        <authorList>
            <person name="Gilroy R."/>
            <person name="Ravi A."/>
            <person name="Getino M."/>
            <person name="Pursley I."/>
            <person name="Horton D.L."/>
            <person name="Alikhan N.F."/>
            <person name="Baker D."/>
            <person name="Gharbi K."/>
            <person name="Hall N."/>
            <person name="Watson M."/>
            <person name="Adriaenssens E.M."/>
            <person name="Foster-Nyarko E."/>
            <person name="Jarju S."/>
            <person name="Secka A."/>
            <person name="Antonio M."/>
            <person name="Oren A."/>
            <person name="Chaudhuri R.R."/>
            <person name="La Ragione R."/>
            <person name="Hildebrand F."/>
            <person name="Pallen M.J."/>
        </authorList>
    </citation>
    <scope>NUCLEOTIDE SEQUENCE</scope>
    <source>
        <strain evidence="3">CHK193-30670</strain>
    </source>
</reference>
<sequence length="573" mass="65674">MDENKKDISNFNYDQKLSYVKSILFNNELTKALDILLKDEKKDLQTTKMVLSVLDEDLIINKIKSDNNLKDKENTKLYVYSRILAILCFYNKTIVLNNFFKSLTEDEIKKIAMYEYQNKTNVSFSSKVFNKYCFKYKDEALNDDEEEVLMLDDEKENKNNWKKNKILVFPICVLFLIFCFVGYKLYDYNNLIKEYDNKVLPGVYLDEVNLSGSNLDEVKNIVSSETSKIKNGTVTIKNVNGEARYTYEQMGISINSKEVYDEIKNYNDNLSFIDKVRMIKNNKVNKTFYLKATYNEDDINNFISTLENDLNTTRKDEGLVIDENHNVYYEKGVNGFTLDKESTKIMIIEALNNLQENMVIEVDGSIDKMKAGNEALSTINKKISSYTTYFLNKGNRGHNINLASTKLNGTILMPGDVFSYLEIVGPYSSSNGYLPAPIYLNSEVSTANGGGVCQLATTLYMTQLKAGLETVERRNHTFAPNYVPKGLDATVYSTTTDYKFKNNYDYPIYITSYINGNYLTVDIWTNDAALGGKTFEPYSVYSNGAYLSYLKTIENGVVTNIKYLGKSVYKTMQ</sequence>
<gene>
    <name evidence="3" type="ORF">IAB68_05605</name>
</gene>
<dbReference type="InterPro" id="IPR022029">
    <property type="entry name" value="YoaR-like_PG-bd"/>
</dbReference>
<dbReference type="Proteomes" id="UP000824074">
    <property type="component" value="Unassembled WGS sequence"/>
</dbReference>
<keyword evidence="1" id="KW-0472">Membrane</keyword>
<dbReference type="PANTHER" id="PTHR35788">
    <property type="entry name" value="EXPORTED PROTEIN-RELATED"/>
    <property type="match status" value="1"/>
</dbReference>
<protein>
    <submittedName>
        <fullName evidence="3">VanW family protein</fullName>
    </submittedName>
</protein>
<feature type="transmembrane region" description="Helical" evidence="1">
    <location>
        <begin position="166"/>
        <end position="186"/>
    </location>
</feature>
<dbReference type="InterPro" id="IPR007391">
    <property type="entry name" value="Vancomycin_resist_VanW"/>
</dbReference>
<evidence type="ECO:0000313" key="3">
    <source>
        <dbReference type="EMBL" id="HIU40757.1"/>
    </source>
</evidence>
<reference evidence="3" key="1">
    <citation type="submission" date="2020-10" db="EMBL/GenBank/DDBJ databases">
        <authorList>
            <person name="Gilroy R."/>
        </authorList>
    </citation>
    <scope>NUCLEOTIDE SEQUENCE</scope>
    <source>
        <strain evidence="3">CHK193-30670</strain>
    </source>
</reference>
<evidence type="ECO:0000259" key="2">
    <source>
        <dbReference type="Pfam" id="PF12229"/>
    </source>
</evidence>
<dbReference type="Pfam" id="PF04294">
    <property type="entry name" value="VanW"/>
    <property type="match status" value="1"/>
</dbReference>
<keyword evidence="1" id="KW-1133">Transmembrane helix</keyword>
<dbReference type="EMBL" id="DVMT01000056">
    <property type="protein sequence ID" value="HIU40757.1"/>
    <property type="molecule type" value="Genomic_DNA"/>
</dbReference>
<dbReference type="InterPro" id="IPR052913">
    <property type="entry name" value="Glycopeptide_resist_protein"/>
</dbReference>
<evidence type="ECO:0000313" key="4">
    <source>
        <dbReference type="Proteomes" id="UP000824074"/>
    </source>
</evidence>
<dbReference type="PANTHER" id="PTHR35788:SF1">
    <property type="entry name" value="EXPORTED PROTEIN"/>
    <property type="match status" value="1"/>
</dbReference>
<accession>A0A9D1INZ8</accession>
<feature type="domain" description="YoaR-like putative peptidoglycan binding" evidence="2">
    <location>
        <begin position="245"/>
        <end position="355"/>
    </location>
</feature>
<dbReference type="AlphaFoldDB" id="A0A9D1INZ8"/>